<dbReference type="InterPro" id="IPR000595">
    <property type="entry name" value="cNMP-bd_dom"/>
</dbReference>
<keyword evidence="4 8" id="KW-1133">Transmembrane helix</keyword>
<feature type="transmembrane region" description="Helical" evidence="8">
    <location>
        <begin position="386"/>
        <end position="409"/>
    </location>
</feature>
<feature type="transmembrane region" description="Helical" evidence="8">
    <location>
        <begin position="243"/>
        <end position="264"/>
    </location>
</feature>
<evidence type="ECO:0000313" key="10">
    <source>
        <dbReference type="EMBL" id="GMF38848.1"/>
    </source>
</evidence>
<keyword evidence="2" id="KW-0813">Transport</keyword>
<protein>
    <submittedName>
        <fullName evidence="10">Unnamed protein product</fullName>
    </submittedName>
</protein>
<comment type="subcellular location">
    <subcellularLocation>
        <location evidence="1">Membrane</location>
        <topology evidence="1">Multi-pass membrane protein</topology>
    </subcellularLocation>
</comment>
<feature type="transmembrane region" description="Helical" evidence="8">
    <location>
        <begin position="923"/>
        <end position="945"/>
    </location>
</feature>
<feature type="transmembrane region" description="Helical" evidence="8">
    <location>
        <begin position="490"/>
        <end position="511"/>
    </location>
</feature>
<evidence type="ECO:0000256" key="4">
    <source>
        <dbReference type="ARBA" id="ARBA00022989"/>
    </source>
</evidence>
<dbReference type="PANTHER" id="PTHR45638:SF11">
    <property type="entry name" value="CYCLIC NUCLEOTIDE-GATED CATION CHANNEL SUBUNIT A"/>
    <property type="match status" value="1"/>
</dbReference>
<feature type="domain" description="Cyclic nucleotide-binding" evidence="9">
    <location>
        <begin position="632"/>
        <end position="651"/>
    </location>
</feature>
<evidence type="ECO:0000259" key="9">
    <source>
        <dbReference type="PROSITE" id="PS50042"/>
    </source>
</evidence>
<evidence type="ECO:0000256" key="6">
    <source>
        <dbReference type="ARBA" id="ARBA00023136"/>
    </source>
</evidence>
<dbReference type="Gene3D" id="1.10.287.70">
    <property type="match status" value="2"/>
</dbReference>
<organism evidence="10 11">
    <name type="scientific">Phytophthora fragariaefolia</name>
    <dbReference type="NCBI Taxonomy" id="1490495"/>
    <lineage>
        <taxon>Eukaryota</taxon>
        <taxon>Sar</taxon>
        <taxon>Stramenopiles</taxon>
        <taxon>Oomycota</taxon>
        <taxon>Peronosporomycetes</taxon>
        <taxon>Peronosporales</taxon>
        <taxon>Peronosporaceae</taxon>
        <taxon>Phytophthora</taxon>
    </lineage>
</organism>
<reference evidence="10" key="1">
    <citation type="submission" date="2023-04" db="EMBL/GenBank/DDBJ databases">
        <title>Phytophthora fragariaefolia NBRC 109709.</title>
        <authorList>
            <person name="Ichikawa N."/>
            <person name="Sato H."/>
            <person name="Tonouchi N."/>
        </authorList>
    </citation>
    <scope>NUCLEOTIDE SEQUENCE</scope>
    <source>
        <strain evidence="10">NBRC 109709</strain>
    </source>
</reference>
<keyword evidence="7" id="KW-1071">Ligand-gated ion channel</keyword>
<keyword evidence="7" id="KW-0407">Ion channel</keyword>
<dbReference type="GO" id="GO:0044877">
    <property type="term" value="F:protein-containing complex binding"/>
    <property type="evidence" value="ECO:0007669"/>
    <property type="project" value="TreeGrafter"/>
</dbReference>
<proteinExistence type="predicted"/>
<dbReference type="CDD" id="cd00038">
    <property type="entry name" value="CAP_ED"/>
    <property type="match status" value="1"/>
</dbReference>
<name>A0A9W7CRP5_9STRA</name>
<accession>A0A9W7CRP5</accession>
<dbReference type="Gene3D" id="2.60.120.10">
    <property type="entry name" value="Jelly Rolls"/>
    <property type="match status" value="2"/>
</dbReference>
<gene>
    <name evidence="10" type="ORF">Pfra01_001133800</name>
</gene>
<dbReference type="Pfam" id="PF00520">
    <property type="entry name" value="Ion_trans"/>
    <property type="match status" value="2"/>
</dbReference>
<feature type="transmembrane region" description="Helical" evidence="8">
    <location>
        <begin position="463"/>
        <end position="483"/>
    </location>
</feature>
<evidence type="ECO:0000256" key="1">
    <source>
        <dbReference type="ARBA" id="ARBA00004141"/>
    </source>
</evidence>
<dbReference type="GO" id="GO:0016020">
    <property type="term" value="C:membrane"/>
    <property type="evidence" value="ECO:0007669"/>
    <property type="project" value="UniProtKB-SubCell"/>
</dbReference>
<evidence type="ECO:0000256" key="5">
    <source>
        <dbReference type="ARBA" id="ARBA00023065"/>
    </source>
</evidence>
<keyword evidence="5" id="KW-0406">Ion transport</keyword>
<comment type="caution">
    <text evidence="10">The sequence shown here is derived from an EMBL/GenBank/DDBJ whole genome shotgun (WGS) entry which is preliminary data.</text>
</comment>
<evidence type="ECO:0000256" key="2">
    <source>
        <dbReference type="ARBA" id="ARBA00022448"/>
    </source>
</evidence>
<dbReference type="PROSITE" id="PS50042">
    <property type="entry name" value="CNMP_BINDING_3"/>
    <property type="match status" value="3"/>
</dbReference>
<evidence type="ECO:0000256" key="3">
    <source>
        <dbReference type="ARBA" id="ARBA00022692"/>
    </source>
</evidence>
<dbReference type="InterPro" id="IPR014710">
    <property type="entry name" value="RmlC-like_jellyroll"/>
</dbReference>
<dbReference type="EMBL" id="BSXT01001121">
    <property type="protein sequence ID" value="GMF38848.1"/>
    <property type="molecule type" value="Genomic_DNA"/>
</dbReference>
<evidence type="ECO:0000313" key="11">
    <source>
        <dbReference type="Proteomes" id="UP001165121"/>
    </source>
</evidence>
<dbReference type="SUPFAM" id="SSF51206">
    <property type="entry name" value="cAMP-binding domain-like"/>
    <property type="match status" value="2"/>
</dbReference>
<dbReference type="Proteomes" id="UP001165121">
    <property type="component" value="Unassembled WGS sequence"/>
</dbReference>
<keyword evidence="3 8" id="KW-0812">Transmembrane</keyword>
<dbReference type="InterPro" id="IPR005821">
    <property type="entry name" value="Ion_trans_dom"/>
</dbReference>
<dbReference type="OrthoDB" id="421226at2759"/>
<dbReference type="SUPFAM" id="SSF81324">
    <property type="entry name" value="Voltage-gated potassium channels"/>
    <property type="match status" value="2"/>
</dbReference>
<feature type="transmembrane region" description="Helical" evidence="8">
    <location>
        <begin position="1058"/>
        <end position="1086"/>
    </location>
</feature>
<evidence type="ECO:0000256" key="8">
    <source>
        <dbReference type="SAM" id="Phobius"/>
    </source>
</evidence>
<keyword evidence="11" id="KW-1185">Reference proteome</keyword>
<dbReference type="InterPro" id="IPR018490">
    <property type="entry name" value="cNMP-bd_dom_sf"/>
</dbReference>
<keyword evidence="6 8" id="KW-0472">Membrane</keyword>
<feature type="domain" description="Cyclic nucleotide-binding" evidence="9">
    <location>
        <begin position="802"/>
        <end position="846"/>
    </location>
</feature>
<dbReference type="GO" id="GO:0005221">
    <property type="term" value="F:intracellularly cyclic nucleotide-activated monoatomic cation channel activity"/>
    <property type="evidence" value="ECO:0007669"/>
    <property type="project" value="InterPro"/>
</dbReference>
<dbReference type="AlphaFoldDB" id="A0A9W7CRP5"/>
<feature type="domain" description="Cyclic nucleotide-binding" evidence="9">
    <location>
        <begin position="1"/>
        <end position="86"/>
    </location>
</feature>
<sequence>MGALIRDVYAPGQTILLPGEADEMFIVACGEVRLIDTRGACAGRIMAGNAYAEYALFERHLARYRIEAATFCEMWYLPSKSFKAALAKHFSKLVYASLLLQQFGIKSVATGNDHTLTYQDNTDARSDSVSSMKETARYSKVIGHGSLLLQAVEARKLRSAAAAATVPNADRILSGSIAQFIISKVANWRMLNSRFRRRWAFAECILLLYLLAEVPYHLAFQRGFGLLNGVAGSGDDGTTPRSFQIASFLVSLSVEIFFYADLVLRVFYFVRPYGVEANEDFMGSVTRVGESDAALGSSLGAPNRGLATRSSQILQLYLQHESLMVELLALAPAALIWDILPKELFTRRSVHVFRCLRLLRLLRVRKLRGKLRAVLTERGYGPALRLLADVVVFCSATSHAAACIFFAVADRTSFEGGLPLKGVAPKSLSLPMCLEDASLFDNCTWYMYDQSTFDIDAPYLRSMLWSIVLVSTVGFGDIVAFSTRECIVDAVWIFFGANICYITSCALSSVLSQINVLTTIRQDRLESINVLLMSSSMASVSDDAKRTVRSYYEAKWKLNGSAVGDFEILEHLPRSLRRAVSSQLYTPDLSRCVLFIENFAPRSANTNADAALFMHQLALIVTCEHFLRNVMVIKEGHLATEFFVILSGDVECLLPPVPLEQNESPINLSPSRITRKSIHHAATAAIKRTRDSARIARNFTASTLQGGLVKEGSSFIRPYIRSRFQPIEEEGYSLRSRTSVTSSRSSITSMRSSITASHPLMKPVLPEASSERLPKLLRYGSLKLVMGALRDPTAVDAAPVPISVLKQHDYFGEESLSDIAKVYEVSIRVVSSARVAVIKRRDFLALTARFPHYIARLRSRKAELRDKTRGLVAAHRANFQGESSKKIVRVLGTCTSLYTDSSKFKLEKGGARVLDPTKPFAVWWHRAIGFILVYNFYVIVFRLAFLPYPDVTTMTIFTAIDYILDILLTADVLLKYGHLGYIEFGEPVLDPKAIRSRYRASNRFWQDCLGMVPSYYHGDTFGMTVARLPRLLRCLQLGELLQEIHTEIQVRFLRGNAVLLSVFELVKFFMIFVSTAHYIASLYYLLGWAQLKTGLVTTSWISVDIVLTQNPDSPLVHYMRSMYWCLSSVSTD</sequence>
<dbReference type="Pfam" id="PF00027">
    <property type="entry name" value="cNMP_binding"/>
    <property type="match status" value="1"/>
</dbReference>
<dbReference type="InterPro" id="IPR050866">
    <property type="entry name" value="CNG_cation_channel"/>
</dbReference>
<feature type="transmembrane region" description="Helical" evidence="8">
    <location>
        <begin position="199"/>
        <end position="218"/>
    </location>
</feature>
<evidence type="ECO:0000256" key="7">
    <source>
        <dbReference type="ARBA" id="ARBA00023286"/>
    </source>
</evidence>
<dbReference type="PANTHER" id="PTHR45638">
    <property type="entry name" value="CYCLIC NUCLEOTIDE-GATED CATION CHANNEL SUBUNIT A"/>
    <property type="match status" value="1"/>
</dbReference>